<organism evidence="2 3">
    <name type="scientific">Methylotenera mobilis</name>
    <dbReference type="NCBI Taxonomy" id="359408"/>
    <lineage>
        <taxon>Bacteria</taxon>
        <taxon>Pseudomonadati</taxon>
        <taxon>Pseudomonadota</taxon>
        <taxon>Betaproteobacteria</taxon>
        <taxon>Nitrosomonadales</taxon>
        <taxon>Methylophilaceae</taxon>
        <taxon>Methylotenera</taxon>
    </lineage>
</organism>
<name>A0A351R918_9PROT</name>
<evidence type="ECO:0000313" key="3">
    <source>
        <dbReference type="Proteomes" id="UP000264313"/>
    </source>
</evidence>
<dbReference type="NCBIfam" id="TIGR03123">
    <property type="entry name" value="one_C_unchar_1"/>
    <property type="match status" value="1"/>
</dbReference>
<dbReference type="STRING" id="1132855.GCA_000384255_01254"/>
<feature type="domain" description="Hydantoinase A/oxoprolinase" evidence="1">
    <location>
        <begin position="60"/>
        <end position="322"/>
    </location>
</feature>
<accession>A0A351R918</accession>
<dbReference type="Pfam" id="PF01968">
    <property type="entry name" value="Hydantoinase_A"/>
    <property type="match status" value="1"/>
</dbReference>
<dbReference type="Proteomes" id="UP000264313">
    <property type="component" value="Unassembled WGS sequence"/>
</dbReference>
<protein>
    <submittedName>
        <fullName evidence="2">H4MPT-linked C1 transfer pathway protein</fullName>
    </submittedName>
</protein>
<dbReference type="SUPFAM" id="SSF53067">
    <property type="entry name" value="Actin-like ATPase domain"/>
    <property type="match status" value="1"/>
</dbReference>
<evidence type="ECO:0000313" key="2">
    <source>
        <dbReference type="EMBL" id="HBA08539.1"/>
    </source>
</evidence>
<proteinExistence type="predicted"/>
<dbReference type="EMBL" id="DNAA01000055">
    <property type="protein sequence ID" value="HBA08539.1"/>
    <property type="molecule type" value="Genomic_DNA"/>
</dbReference>
<dbReference type="InterPro" id="IPR002821">
    <property type="entry name" value="Hydantoinase_A"/>
</dbReference>
<dbReference type="AlphaFoldDB" id="A0A351R918"/>
<dbReference type="Gene3D" id="3.30.420.190">
    <property type="entry name" value="conserved archaeal protein q6m145"/>
    <property type="match status" value="1"/>
</dbReference>
<dbReference type="InterPro" id="IPR043129">
    <property type="entry name" value="ATPase_NBD"/>
</dbReference>
<comment type="caution">
    <text evidence="2">The sequence shown here is derived from an EMBL/GenBank/DDBJ whole genome shotgun (WGS) entry which is preliminary data.</text>
</comment>
<reference evidence="2 3" key="1">
    <citation type="journal article" date="2018" name="Nat. Biotechnol.">
        <title>A standardized bacterial taxonomy based on genome phylogeny substantially revises the tree of life.</title>
        <authorList>
            <person name="Parks D.H."/>
            <person name="Chuvochina M."/>
            <person name="Waite D.W."/>
            <person name="Rinke C."/>
            <person name="Skarshewski A."/>
            <person name="Chaumeil P.A."/>
            <person name="Hugenholtz P."/>
        </authorList>
    </citation>
    <scope>NUCLEOTIDE SEQUENCE [LARGE SCALE GENOMIC DNA]</scope>
    <source>
        <strain evidence="2">UBA9958</strain>
    </source>
</reference>
<dbReference type="InterPro" id="IPR002756">
    <property type="entry name" value="MfnF"/>
</dbReference>
<evidence type="ECO:0000259" key="1">
    <source>
        <dbReference type="Pfam" id="PF01968"/>
    </source>
</evidence>
<dbReference type="GO" id="GO:0016787">
    <property type="term" value="F:hydrolase activity"/>
    <property type="evidence" value="ECO:0007669"/>
    <property type="project" value="InterPro"/>
</dbReference>
<gene>
    <name evidence="2" type="ORF">DCW48_02370</name>
</gene>
<dbReference type="Gene3D" id="3.30.420.40">
    <property type="match status" value="1"/>
</dbReference>
<sequence length="350" mass="37847">MSQKRMIGWDVGGAHLKAVLINDQGQVLDAKQVYCPLWKGLGELESAIDCVLLEMHADSHAVTMTGELADIFPDRNTGVLQISQTMQRKLSMAKHEVVIEFFAGDKGFVGIDTVKQVTSDIASMNWLASVHFLAKKVPQAIFIDIGSTTTDIALVCDGRSQVQGLTDATRMQFDELVYTGVVRTPLMALAQKIPFSGRLVNIAAEHFATTGDVYTLTGDLSLSDNMADTADGADKSVASSARRIARMIGWDAEEAPLSAWIKLANAFKHAQLNLVRQAVLTKLSSEQYSNTSLQLIGAGAGEFLTESLAQQLGIQYRSVSDFISAESILIKNMAKVCFPAFAVASLGLSR</sequence>